<evidence type="ECO:0000313" key="1">
    <source>
        <dbReference type="EMBL" id="CAK9162726.1"/>
    </source>
</evidence>
<comment type="caution">
    <text evidence="1">The sequence shown here is derived from an EMBL/GenBank/DDBJ whole genome shotgun (WGS) entry which is preliminary data.</text>
</comment>
<protein>
    <submittedName>
        <fullName evidence="1">Uncharacterized protein</fullName>
    </submittedName>
</protein>
<organism evidence="1 2">
    <name type="scientific">Ilex paraguariensis</name>
    <name type="common">yerba mate</name>
    <dbReference type="NCBI Taxonomy" id="185542"/>
    <lineage>
        <taxon>Eukaryota</taxon>
        <taxon>Viridiplantae</taxon>
        <taxon>Streptophyta</taxon>
        <taxon>Embryophyta</taxon>
        <taxon>Tracheophyta</taxon>
        <taxon>Spermatophyta</taxon>
        <taxon>Magnoliopsida</taxon>
        <taxon>eudicotyledons</taxon>
        <taxon>Gunneridae</taxon>
        <taxon>Pentapetalae</taxon>
        <taxon>asterids</taxon>
        <taxon>campanulids</taxon>
        <taxon>Aquifoliales</taxon>
        <taxon>Aquifoliaceae</taxon>
        <taxon>Ilex</taxon>
    </lineage>
</organism>
<dbReference type="EMBL" id="CAUOFW020003946">
    <property type="protein sequence ID" value="CAK9162726.1"/>
    <property type="molecule type" value="Genomic_DNA"/>
</dbReference>
<keyword evidence="2" id="KW-1185">Reference proteome</keyword>
<sequence>MHLVEDAAGKDEDDEETGEYIVPHFNVNWVHTSLLIHTQVWDSEKKRSSSNTRCGTQNVLVEGIIDRAEVIEAAEKKRKMSILEKQYHDELKIELQGVHYSSVSNTSKQNSADNTEAGGESLPDLQQIAEDAANISKVVISRKKRRL</sequence>
<evidence type="ECO:0000313" key="2">
    <source>
        <dbReference type="Proteomes" id="UP001642360"/>
    </source>
</evidence>
<proteinExistence type="predicted"/>
<accession>A0ABC8SZW4</accession>
<reference evidence="1 2" key="1">
    <citation type="submission" date="2024-02" db="EMBL/GenBank/DDBJ databases">
        <authorList>
            <person name="Vignale AGUSTIN F."/>
            <person name="Sosa J E."/>
            <person name="Modenutti C."/>
        </authorList>
    </citation>
    <scope>NUCLEOTIDE SEQUENCE [LARGE SCALE GENOMIC DNA]</scope>
</reference>
<dbReference type="AlphaFoldDB" id="A0ABC8SZW4"/>
<gene>
    <name evidence="1" type="ORF">ILEXP_LOCUS31672</name>
</gene>
<name>A0ABC8SZW4_9AQUA</name>
<dbReference type="Proteomes" id="UP001642360">
    <property type="component" value="Unassembled WGS sequence"/>
</dbReference>